<comment type="catalytic activity">
    <reaction evidence="5">
        <text>breaks a beta-(1-&gt;4) bond in the backbone of a xyloglucan and transfers the xyloglucanyl segment on to O-4 of the non-reducing terminal glucose residue of an acceptor, which can be a xyloglucan or an oligosaccharide of xyloglucan.</text>
        <dbReference type="EC" id="2.4.1.207"/>
    </reaction>
</comment>
<name>A0AAD4JB20_PERFH</name>
<evidence type="ECO:0000259" key="7">
    <source>
        <dbReference type="PROSITE" id="PS51762"/>
    </source>
</evidence>
<dbReference type="GO" id="GO:0048046">
    <property type="term" value="C:apoplast"/>
    <property type="evidence" value="ECO:0007669"/>
    <property type="project" value="InterPro"/>
</dbReference>
<evidence type="ECO:0000256" key="1">
    <source>
        <dbReference type="ARBA" id="ARBA00012152"/>
    </source>
</evidence>
<dbReference type="InterPro" id="IPR013320">
    <property type="entry name" value="ConA-like_dom_sf"/>
</dbReference>
<proteinExistence type="predicted"/>
<keyword evidence="4" id="KW-0326">Glycosidase</keyword>
<dbReference type="PRINTS" id="PR00737">
    <property type="entry name" value="GLHYDRLASE16"/>
</dbReference>
<dbReference type="GO" id="GO:0004553">
    <property type="term" value="F:hydrolase activity, hydrolyzing O-glycosyl compounds"/>
    <property type="evidence" value="ECO:0007669"/>
    <property type="project" value="InterPro"/>
</dbReference>
<reference evidence="8 9" key="1">
    <citation type="journal article" date="2021" name="Nat. Commun.">
        <title>Incipient diploidization of the medicinal plant Perilla within 10,000 years.</title>
        <authorList>
            <person name="Zhang Y."/>
            <person name="Shen Q."/>
            <person name="Leng L."/>
            <person name="Zhang D."/>
            <person name="Chen S."/>
            <person name="Shi Y."/>
            <person name="Ning Z."/>
            <person name="Chen S."/>
        </authorList>
    </citation>
    <scope>NUCLEOTIDE SEQUENCE [LARGE SCALE GENOMIC DNA]</scope>
    <source>
        <strain evidence="9">cv. PC099</strain>
    </source>
</reference>
<keyword evidence="2" id="KW-0808">Transferase</keyword>
<evidence type="ECO:0000313" key="8">
    <source>
        <dbReference type="EMBL" id="KAH6829860.1"/>
    </source>
</evidence>
<protein>
    <recommendedName>
        <fullName evidence="1">xyloglucan:xyloglucosyl transferase</fullName>
        <ecNumber evidence="1">2.4.1.207</ecNumber>
    </recommendedName>
</protein>
<dbReference type="SUPFAM" id="SSF49899">
    <property type="entry name" value="Concanavalin A-like lectins/glucanases"/>
    <property type="match status" value="1"/>
</dbReference>
<dbReference type="Proteomes" id="UP001190926">
    <property type="component" value="Unassembled WGS sequence"/>
</dbReference>
<feature type="active site" description="Proton donor" evidence="6">
    <location>
        <position position="35"/>
    </location>
</feature>
<dbReference type="GO" id="GO:0016762">
    <property type="term" value="F:xyloglucan:xyloglucosyl transferase activity"/>
    <property type="evidence" value="ECO:0007669"/>
    <property type="project" value="UniProtKB-EC"/>
</dbReference>
<evidence type="ECO:0000256" key="4">
    <source>
        <dbReference type="ARBA" id="ARBA00023295"/>
    </source>
</evidence>
<dbReference type="PROSITE" id="PS51762">
    <property type="entry name" value="GH16_2"/>
    <property type="match status" value="1"/>
</dbReference>
<dbReference type="InterPro" id="IPR000757">
    <property type="entry name" value="Beta-glucanase-like"/>
</dbReference>
<dbReference type="EC" id="2.4.1.207" evidence="1"/>
<dbReference type="Gene3D" id="2.60.120.200">
    <property type="match status" value="1"/>
</dbReference>
<dbReference type="AlphaFoldDB" id="A0AAD4JB20"/>
<evidence type="ECO:0000256" key="5">
    <source>
        <dbReference type="ARBA" id="ARBA00034022"/>
    </source>
</evidence>
<dbReference type="InterPro" id="IPR010713">
    <property type="entry name" value="XET_C"/>
</dbReference>
<dbReference type="Pfam" id="PF00722">
    <property type="entry name" value="Glyco_hydro_16"/>
    <property type="match status" value="1"/>
</dbReference>
<feature type="active site" description="Nucleophile" evidence="6">
    <location>
        <position position="31"/>
    </location>
</feature>
<gene>
    <name evidence="8" type="ORF">C2S53_005060</name>
</gene>
<dbReference type="InterPro" id="IPR008264">
    <property type="entry name" value="Beta_glucanase"/>
</dbReference>
<dbReference type="InterPro" id="IPR044791">
    <property type="entry name" value="Beta-glucanase/XTH"/>
</dbReference>
<feature type="domain" description="GH16" evidence="7">
    <location>
        <begin position="1"/>
        <end position="134"/>
    </location>
</feature>
<evidence type="ECO:0000313" key="9">
    <source>
        <dbReference type="Proteomes" id="UP001190926"/>
    </source>
</evidence>
<dbReference type="Pfam" id="PF06955">
    <property type="entry name" value="XET_C"/>
    <property type="match status" value="1"/>
</dbReference>
<evidence type="ECO:0000256" key="2">
    <source>
        <dbReference type="ARBA" id="ARBA00022679"/>
    </source>
</evidence>
<evidence type="ECO:0000256" key="6">
    <source>
        <dbReference type="PIRSR" id="PIRSR608264-1"/>
    </source>
</evidence>
<organism evidence="8 9">
    <name type="scientific">Perilla frutescens var. hirtella</name>
    <name type="common">Perilla citriodora</name>
    <name type="synonym">Perilla setoyensis</name>
    <dbReference type="NCBI Taxonomy" id="608512"/>
    <lineage>
        <taxon>Eukaryota</taxon>
        <taxon>Viridiplantae</taxon>
        <taxon>Streptophyta</taxon>
        <taxon>Embryophyta</taxon>
        <taxon>Tracheophyta</taxon>
        <taxon>Spermatophyta</taxon>
        <taxon>Magnoliopsida</taxon>
        <taxon>eudicotyledons</taxon>
        <taxon>Gunneridae</taxon>
        <taxon>Pentapetalae</taxon>
        <taxon>asterids</taxon>
        <taxon>lamiids</taxon>
        <taxon>Lamiales</taxon>
        <taxon>Lamiaceae</taxon>
        <taxon>Nepetoideae</taxon>
        <taxon>Elsholtzieae</taxon>
        <taxon>Perilla</taxon>
    </lineage>
</organism>
<sequence>MKIPDKKTGGIVTSFYLTSAPDNQNAGNHFEIDYEFLGTNGTVQTNVYDDDSGHREQSFNLWFDPSKDFHSYDILWNSHQILFTIDDIPIRVFKNIMDKGVPFPNKAMHIETSIWNADWAGAVDWQNAPFIASYSDFGFYACPANSDCASNRYVWNGPSYIELSPQQKAQMASYRQNYMTYDYCSQPSSRKTECSFDV</sequence>
<dbReference type="GO" id="GO:0044042">
    <property type="term" value="P:glucan metabolic process"/>
    <property type="evidence" value="ECO:0007669"/>
    <property type="project" value="InterPro"/>
</dbReference>
<keyword evidence="9" id="KW-1185">Reference proteome</keyword>
<keyword evidence="3" id="KW-0378">Hydrolase</keyword>
<dbReference type="PANTHER" id="PTHR31062">
    <property type="entry name" value="XYLOGLUCAN ENDOTRANSGLUCOSYLASE/HYDROLASE PROTEIN 8-RELATED"/>
    <property type="match status" value="1"/>
</dbReference>
<evidence type="ECO:0000256" key="3">
    <source>
        <dbReference type="ARBA" id="ARBA00022801"/>
    </source>
</evidence>
<comment type="caution">
    <text evidence="8">The sequence shown here is derived from an EMBL/GenBank/DDBJ whole genome shotgun (WGS) entry which is preliminary data.</text>
</comment>
<accession>A0AAD4JB20</accession>
<dbReference type="EMBL" id="SDAM02000103">
    <property type="protein sequence ID" value="KAH6829860.1"/>
    <property type="molecule type" value="Genomic_DNA"/>
</dbReference>